<evidence type="ECO:0000256" key="9">
    <source>
        <dbReference type="SAM" id="MobiDB-lite"/>
    </source>
</evidence>
<dbReference type="InterPro" id="IPR019787">
    <property type="entry name" value="Znf_PHD-finger"/>
</dbReference>
<feature type="region of interest" description="Disordered" evidence="9">
    <location>
        <begin position="563"/>
        <end position="585"/>
    </location>
</feature>
<evidence type="ECO:0000256" key="6">
    <source>
        <dbReference type="ARBA" id="ARBA00022853"/>
    </source>
</evidence>
<keyword evidence="5" id="KW-0862">Zinc</keyword>
<dbReference type="GO" id="GO:0003682">
    <property type="term" value="F:chromatin binding"/>
    <property type="evidence" value="ECO:0007669"/>
    <property type="project" value="TreeGrafter"/>
</dbReference>
<comment type="caution">
    <text evidence="11">The sequence shown here is derived from an EMBL/GenBank/DDBJ whole genome shotgun (WGS) entry which is preliminary data.</text>
</comment>
<feature type="domain" description="PHD-type" evidence="10">
    <location>
        <begin position="316"/>
        <end position="367"/>
    </location>
</feature>
<feature type="compositionally biased region" description="Basic and acidic residues" evidence="9">
    <location>
        <begin position="223"/>
        <end position="236"/>
    </location>
</feature>
<dbReference type="PANTHER" id="PTHR12628">
    <property type="entry name" value="POLYCOMB-LIKE TRANSCRIPTION FACTOR"/>
    <property type="match status" value="1"/>
</dbReference>
<dbReference type="Proteomes" id="UP000736164">
    <property type="component" value="Unassembled WGS sequence"/>
</dbReference>
<feature type="non-terminal residue" evidence="11">
    <location>
        <position position="784"/>
    </location>
</feature>
<dbReference type="GO" id="GO:0005634">
    <property type="term" value="C:nucleus"/>
    <property type="evidence" value="ECO:0007669"/>
    <property type="project" value="UniProtKB-SubCell"/>
</dbReference>
<evidence type="ECO:0000313" key="12">
    <source>
        <dbReference type="Proteomes" id="UP000736164"/>
    </source>
</evidence>
<evidence type="ECO:0000256" key="1">
    <source>
        <dbReference type="ARBA" id="ARBA00004123"/>
    </source>
</evidence>
<dbReference type="Gene3D" id="2.30.30.140">
    <property type="match status" value="1"/>
</dbReference>
<dbReference type="InterPro" id="IPR025894">
    <property type="entry name" value="Mtf2_C_dom"/>
</dbReference>
<dbReference type="InterPro" id="IPR047010">
    <property type="entry name" value="PHF1_PHD-finger2"/>
</dbReference>
<accession>A0A8J7TGZ4</accession>
<dbReference type="InterPro" id="IPR019786">
    <property type="entry name" value="Zinc_finger_PHD-type_CS"/>
</dbReference>
<dbReference type="InterPro" id="IPR001965">
    <property type="entry name" value="Znf_PHD"/>
</dbReference>
<protein>
    <submittedName>
        <fullName evidence="11">PHF1 protein</fullName>
    </submittedName>
</protein>
<feature type="region of interest" description="Disordered" evidence="9">
    <location>
        <begin position="192"/>
        <end position="271"/>
    </location>
</feature>
<evidence type="ECO:0000256" key="2">
    <source>
        <dbReference type="ARBA" id="ARBA00022723"/>
    </source>
</evidence>
<dbReference type="Gene3D" id="3.90.980.20">
    <property type="match status" value="1"/>
</dbReference>
<evidence type="ECO:0000313" key="11">
    <source>
        <dbReference type="EMBL" id="MBN3322631.1"/>
    </source>
</evidence>
<dbReference type="SUPFAM" id="SSF57903">
    <property type="entry name" value="FYVE/PHD zinc finger"/>
    <property type="match status" value="2"/>
</dbReference>
<feature type="compositionally biased region" description="Polar residues" evidence="9">
    <location>
        <begin position="260"/>
        <end position="271"/>
    </location>
</feature>
<feature type="compositionally biased region" description="Pro residues" evidence="9">
    <location>
        <begin position="563"/>
        <end position="576"/>
    </location>
</feature>
<dbReference type="Pfam" id="PF00628">
    <property type="entry name" value="PHD"/>
    <property type="match status" value="1"/>
</dbReference>
<dbReference type="PANTHER" id="PTHR12628:SF11">
    <property type="entry name" value="PHD FINGER PROTEIN 1"/>
    <property type="match status" value="1"/>
</dbReference>
<feature type="region of interest" description="Disordered" evidence="9">
    <location>
        <begin position="1"/>
        <end position="52"/>
    </location>
</feature>
<feature type="non-terminal residue" evidence="11">
    <location>
        <position position="1"/>
    </location>
</feature>
<dbReference type="CDD" id="cd15582">
    <property type="entry name" value="PHD2_PHF1"/>
    <property type="match status" value="1"/>
</dbReference>
<dbReference type="GO" id="GO:0045814">
    <property type="term" value="P:negative regulation of gene expression, epigenetic"/>
    <property type="evidence" value="ECO:0007669"/>
    <property type="project" value="TreeGrafter"/>
</dbReference>
<keyword evidence="6" id="KW-0156">Chromatin regulator</keyword>
<keyword evidence="2" id="KW-0479">Metal-binding</keyword>
<name>A0A8J7TGZ4_ATRSP</name>
<dbReference type="GO" id="GO:0003677">
    <property type="term" value="F:DNA binding"/>
    <property type="evidence" value="ECO:0007669"/>
    <property type="project" value="TreeGrafter"/>
</dbReference>
<dbReference type="Pfam" id="PF14061">
    <property type="entry name" value="Mtf2_C"/>
    <property type="match status" value="1"/>
</dbReference>
<dbReference type="PROSITE" id="PS50016">
    <property type="entry name" value="ZF_PHD_2"/>
    <property type="match status" value="1"/>
</dbReference>
<proteinExistence type="predicted"/>
<keyword evidence="7" id="KW-0539">Nucleus</keyword>
<reference evidence="11" key="1">
    <citation type="journal article" date="2021" name="Cell">
        <title>Tracing the genetic footprints of vertebrate landing in non-teleost ray-finned fishes.</title>
        <authorList>
            <person name="Bi X."/>
            <person name="Wang K."/>
            <person name="Yang L."/>
            <person name="Pan H."/>
            <person name="Jiang H."/>
            <person name="Wei Q."/>
            <person name="Fang M."/>
            <person name="Yu H."/>
            <person name="Zhu C."/>
            <person name="Cai Y."/>
            <person name="He Y."/>
            <person name="Gan X."/>
            <person name="Zeng H."/>
            <person name="Yu D."/>
            <person name="Zhu Y."/>
            <person name="Jiang H."/>
            <person name="Qiu Q."/>
            <person name="Yang H."/>
            <person name="Zhang Y.E."/>
            <person name="Wang W."/>
            <person name="Zhu M."/>
            <person name="He S."/>
            <person name="Zhang G."/>
        </authorList>
    </citation>
    <scope>NUCLEOTIDE SEQUENCE</scope>
    <source>
        <strain evidence="11">Allg_001</strain>
    </source>
</reference>
<evidence type="ECO:0000256" key="5">
    <source>
        <dbReference type="ARBA" id="ARBA00022833"/>
    </source>
</evidence>
<evidence type="ECO:0000259" key="10">
    <source>
        <dbReference type="PROSITE" id="PS50016"/>
    </source>
</evidence>
<feature type="compositionally biased region" description="Low complexity" evidence="9">
    <location>
        <begin position="24"/>
        <end position="45"/>
    </location>
</feature>
<organism evidence="11 12">
    <name type="scientific">Atractosteus spatula</name>
    <name type="common">Alligator gar</name>
    <name type="synonym">Lepisosteus spatula</name>
    <dbReference type="NCBI Taxonomy" id="7917"/>
    <lineage>
        <taxon>Eukaryota</taxon>
        <taxon>Metazoa</taxon>
        <taxon>Chordata</taxon>
        <taxon>Craniata</taxon>
        <taxon>Vertebrata</taxon>
        <taxon>Euteleostomi</taxon>
        <taxon>Actinopterygii</taxon>
        <taxon>Neopterygii</taxon>
        <taxon>Holostei</taxon>
        <taxon>Semionotiformes</taxon>
        <taxon>Lepisosteidae</taxon>
        <taxon>Atractosteus</taxon>
    </lineage>
</organism>
<evidence type="ECO:0000256" key="7">
    <source>
        <dbReference type="ARBA" id="ARBA00023242"/>
    </source>
</evidence>
<gene>
    <name evidence="11" type="primary">Phf1</name>
    <name evidence="11" type="ORF">GTO95_0001973</name>
</gene>
<evidence type="ECO:0000256" key="4">
    <source>
        <dbReference type="ARBA" id="ARBA00022771"/>
    </source>
</evidence>
<dbReference type="InterPro" id="IPR013083">
    <property type="entry name" value="Znf_RING/FYVE/PHD"/>
</dbReference>
<evidence type="ECO:0000256" key="3">
    <source>
        <dbReference type="ARBA" id="ARBA00022737"/>
    </source>
</evidence>
<dbReference type="SMART" id="SM00249">
    <property type="entry name" value="PHD"/>
    <property type="match status" value="2"/>
</dbReference>
<dbReference type="InterPro" id="IPR011011">
    <property type="entry name" value="Znf_FYVE_PHD"/>
</dbReference>
<evidence type="ECO:0000256" key="8">
    <source>
        <dbReference type="PROSITE-ProRule" id="PRU00146"/>
    </source>
</evidence>
<keyword evidence="12" id="KW-1185">Reference proteome</keyword>
<dbReference type="Gene3D" id="3.30.40.10">
    <property type="entry name" value="Zinc/RING finger domain, C3HC4 (zinc finger)"/>
    <property type="match status" value="1"/>
</dbReference>
<keyword evidence="3" id="KW-0677">Repeat</keyword>
<dbReference type="AlphaFoldDB" id="A0A8J7TGZ4"/>
<dbReference type="GO" id="GO:0008270">
    <property type="term" value="F:zinc ion binding"/>
    <property type="evidence" value="ECO:0007669"/>
    <property type="project" value="UniProtKB-KW"/>
</dbReference>
<dbReference type="PROSITE" id="PS01359">
    <property type="entry name" value="ZF_PHD_1"/>
    <property type="match status" value="1"/>
</dbReference>
<comment type="subcellular location">
    <subcellularLocation>
        <location evidence="1">Nucleus</location>
    </subcellularLocation>
</comment>
<dbReference type="EMBL" id="JAAWVO010060574">
    <property type="protein sequence ID" value="MBN3322631.1"/>
    <property type="molecule type" value="Genomic_DNA"/>
</dbReference>
<keyword evidence="4 8" id="KW-0863">Zinc-finger</keyword>
<sequence>MNINKDSRQTQRHVSLSHSHTHTHTQTQTQTQTQTGLSHTHTQTGLSHTDRSLTMTGLSHSHTETGLSLSHTHTQTGLSHTDRSLTMTGLSHTHTHTDRSLTMTGLSHTHTHRQVSHNDRVSLARCGNSCSPVSPQSPGPGAPCAHAPLSVRQSCVSLSLRLHTGPLPPRWPAGRACVCVCVSLSPPAAAGSLAGLRGANPESPRRRAVCRPRGTDPPSPAPLDRDLRGPEEHAARADSPGGDLFSTAGSPGLRAGKRLSPQQAWSTLSESDTLPAGKDIVHEVDEVRQCCLVRFEDNSEFWVLRKDIHSFSAALEGVCCVCEAPPHKDPLFNCRKCRHGYHPQCHTPAIEPEADSSTWVCRQCVFAVATKRGGAMKRGRFARLMQAMKVRLPYQLSALDWDPQHLTNQQQCYCYCAGPGEWNLKMLQCRSCGQWFHEACTQCLSKPLLYGDRFYHFDCSVCTTGPEAVSRLPMSWVDLAHLVLYHLSLCCRRKYFDFEREILSFANENWDSLLLGPLSDTPKQDRSHNLLNALTSHKDRFVSGKEIKKKKCLFGLQVRAPPPLTSDPSPLTPDPPATISHKGLTTQTRRRASLISSPSLCLLSSCVSPVLMTVCLCSDWSTTTVSLICSLKPRPQDVMSHPAPLSQCYQGYVGGASVYSFRRPAEPLSACSPPKRMFASCHPSSCRGPPDTGSLHHYSDEDPCQFQQEVLPLSRVPSQLPDQKQKQESCPPLLLLPPPCPRGPGAALGDGCGVRGEAVRILARRVIPDGTVQYLVEWGNVRVC</sequence>
<dbReference type="FunFam" id="3.90.980.20:FF:000003">
    <property type="entry name" value="Putative PHD finger protein 1"/>
    <property type="match status" value="1"/>
</dbReference>